<feature type="compositionally biased region" description="Low complexity" evidence="1">
    <location>
        <begin position="372"/>
        <end position="395"/>
    </location>
</feature>
<keyword evidence="2" id="KW-1133">Transmembrane helix</keyword>
<protein>
    <submittedName>
        <fullName evidence="3">Uncharacterized protein</fullName>
    </submittedName>
</protein>
<feature type="compositionally biased region" description="Polar residues" evidence="1">
    <location>
        <begin position="265"/>
        <end position="276"/>
    </location>
</feature>
<keyword evidence="4" id="KW-1185">Reference proteome</keyword>
<feature type="compositionally biased region" description="Polar residues" evidence="1">
    <location>
        <begin position="339"/>
        <end position="348"/>
    </location>
</feature>
<dbReference type="Proteomes" id="UP000276899">
    <property type="component" value="Chromosome"/>
</dbReference>
<feature type="compositionally biased region" description="Low complexity" evidence="1">
    <location>
        <begin position="349"/>
        <end position="360"/>
    </location>
</feature>
<reference evidence="3 4" key="1">
    <citation type="submission" date="2018-12" db="EMBL/GenBank/DDBJ databases">
        <authorList>
            <consortium name="Pathogen Informatics"/>
        </authorList>
    </citation>
    <scope>NUCLEOTIDE SEQUENCE [LARGE SCALE GENOMIC DNA]</scope>
    <source>
        <strain evidence="3 4">NCTC11923</strain>
    </source>
</reference>
<feature type="compositionally biased region" description="Polar residues" evidence="1">
    <location>
        <begin position="1"/>
        <end position="16"/>
    </location>
</feature>
<feature type="compositionally biased region" description="Low complexity" evidence="1">
    <location>
        <begin position="143"/>
        <end position="156"/>
    </location>
</feature>
<feature type="region of interest" description="Disordered" evidence="1">
    <location>
        <begin position="1"/>
        <end position="54"/>
    </location>
</feature>
<feature type="region of interest" description="Disordered" evidence="1">
    <location>
        <begin position="70"/>
        <end position="205"/>
    </location>
</feature>
<feature type="compositionally biased region" description="Low complexity" evidence="1">
    <location>
        <begin position="316"/>
        <end position="336"/>
    </location>
</feature>
<keyword evidence="2" id="KW-0472">Membrane</keyword>
<feature type="compositionally biased region" description="Low complexity" evidence="1">
    <location>
        <begin position="165"/>
        <end position="205"/>
    </location>
</feature>
<evidence type="ECO:0000256" key="1">
    <source>
        <dbReference type="SAM" id="MobiDB-lite"/>
    </source>
</evidence>
<feature type="compositionally biased region" description="Basic and acidic residues" evidence="1">
    <location>
        <begin position="32"/>
        <end position="42"/>
    </location>
</feature>
<sequence>MSTDQTGVNDPASNELTEGAQGRPRSSRRAIRQAERAAEREAILTGQQPLLTRREMRRLREEAAALRAAVEAGEITPEQARALQDPTGQQSQDGGADDGAAPIGQGASRSEPVIQEPEGWQSDDADQTLTAHPAVEHTPSWSAAPAAALDAEPAAAQLGEPTPEAGAQTGGWQSASAASAGSAASVGSAPSASSAASAGSAGRAWRSLTADEAVAISELPTGLMDAVDVPIASAEAERAAAAEVLTEPAPVPTRSSLRERLETGQVPSVTGASQPYGTVPGEDAGQDLPGPAEMEAPVQGGAEPSPYAMASDEGYAAGQEAEPAVPAGAEPHGAAALPQWQSGQEDSSAVQAANAVPVQPWDDQPTGGFGEQAAQPAQPTDAPGAQGAPAAASPGSVRRPIVKIPAAAQGVRTVNISTGELSAVQPVSPSEAGEADGAGPVGDQEFEMPVDEAVQALPDATETGVLDTSEGGSGFDTGEIPQWKSLRERMTTDDSLVGGQQPMSPYSLSGQAPSAEVPGGMPEPAADSFQQEARWDQVASAAAPSDEQADAGGGFSPRVPAQPEPAKSSGLGKVLLILLVVLVVALVLLAVVWYFLSNGSNSAAALAPIGPWDRQLV</sequence>
<feature type="compositionally biased region" description="Polar residues" evidence="1">
    <location>
        <begin position="501"/>
        <end position="512"/>
    </location>
</feature>
<feature type="region of interest" description="Disordered" evidence="1">
    <location>
        <begin position="422"/>
        <end position="444"/>
    </location>
</feature>
<feature type="transmembrane region" description="Helical" evidence="2">
    <location>
        <begin position="574"/>
        <end position="596"/>
    </location>
</feature>
<feature type="region of interest" description="Disordered" evidence="1">
    <location>
        <begin position="491"/>
        <end position="564"/>
    </location>
</feature>
<keyword evidence="2" id="KW-0812">Transmembrane</keyword>
<organism evidence="3 4">
    <name type="scientific">Actinomyces slackii</name>
    <dbReference type="NCBI Taxonomy" id="52774"/>
    <lineage>
        <taxon>Bacteria</taxon>
        <taxon>Bacillati</taxon>
        <taxon>Actinomycetota</taxon>
        <taxon>Actinomycetes</taxon>
        <taxon>Actinomycetales</taxon>
        <taxon>Actinomycetaceae</taxon>
        <taxon>Actinomyces</taxon>
    </lineage>
</organism>
<dbReference type="RefSeq" id="WP_026427634.1">
    <property type="nucleotide sequence ID" value="NZ_CBCRWE010000017.1"/>
</dbReference>
<proteinExistence type="predicted"/>
<feature type="region of interest" description="Disordered" evidence="1">
    <location>
        <begin position="242"/>
        <end position="399"/>
    </location>
</feature>
<gene>
    <name evidence="3" type="ORF">NCTC11923_01598</name>
</gene>
<evidence type="ECO:0000313" key="3">
    <source>
        <dbReference type="EMBL" id="VEG74948.1"/>
    </source>
</evidence>
<dbReference type="AlphaFoldDB" id="A0A3S4WHD2"/>
<feature type="compositionally biased region" description="Low complexity" evidence="1">
    <location>
        <begin position="88"/>
        <end position="107"/>
    </location>
</feature>
<dbReference type="EMBL" id="LR134363">
    <property type="protein sequence ID" value="VEG74948.1"/>
    <property type="molecule type" value="Genomic_DNA"/>
</dbReference>
<dbReference type="STRING" id="1278298.GCA_000428685_00608"/>
<evidence type="ECO:0000313" key="4">
    <source>
        <dbReference type="Proteomes" id="UP000276899"/>
    </source>
</evidence>
<accession>A0A3S4WHD2</accession>
<evidence type="ECO:0000256" key="2">
    <source>
        <dbReference type="SAM" id="Phobius"/>
    </source>
</evidence>
<name>A0A3S4WHD2_9ACTO</name>
<dbReference type="KEGG" id="asla:NCTC11923_01598"/>